<evidence type="ECO:0000259" key="4">
    <source>
        <dbReference type="SMART" id="SM00602"/>
    </source>
</evidence>
<name>A0A7R9XQM6_9CHLO</name>
<gene>
    <name evidence="5" type="ORF">OLUC0939_LOCUS1184</name>
</gene>
<dbReference type="Pfam" id="PF15901">
    <property type="entry name" value="Sortilin_C"/>
    <property type="match status" value="1"/>
</dbReference>
<dbReference type="GO" id="GO:0005794">
    <property type="term" value="C:Golgi apparatus"/>
    <property type="evidence" value="ECO:0007669"/>
    <property type="project" value="TreeGrafter"/>
</dbReference>
<keyword evidence="3" id="KW-0472">Membrane</keyword>
<organism evidence="5">
    <name type="scientific">Ostreococcus sp. 'lucimarinus'</name>
    <dbReference type="NCBI Taxonomy" id="242159"/>
    <lineage>
        <taxon>Eukaryota</taxon>
        <taxon>Viridiplantae</taxon>
        <taxon>Chlorophyta</taxon>
        <taxon>Mamiellophyceae</taxon>
        <taxon>Mamiellales</taxon>
        <taxon>Bathycoccaceae</taxon>
        <taxon>Ostreococcus</taxon>
    </lineage>
</organism>
<evidence type="ECO:0000256" key="3">
    <source>
        <dbReference type="SAM" id="Phobius"/>
    </source>
</evidence>
<feature type="domain" description="VPS10" evidence="4">
    <location>
        <begin position="6"/>
        <end position="682"/>
    </location>
</feature>
<dbReference type="Gene3D" id="2.10.70.80">
    <property type="match status" value="1"/>
</dbReference>
<dbReference type="InterPro" id="IPR031778">
    <property type="entry name" value="Sortilin_N"/>
</dbReference>
<dbReference type="GO" id="GO:0006892">
    <property type="term" value="P:post-Golgi vesicle-mediated transport"/>
    <property type="evidence" value="ECO:0007669"/>
    <property type="project" value="TreeGrafter"/>
</dbReference>
<proteinExistence type="predicted"/>
<feature type="transmembrane region" description="Helical" evidence="3">
    <location>
        <begin position="677"/>
        <end position="697"/>
    </location>
</feature>
<evidence type="ECO:0000256" key="2">
    <source>
        <dbReference type="ARBA" id="ARBA00023180"/>
    </source>
</evidence>
<dbReference type="InterPro" id="IPR006581">
    <property type="entry name" value="VPS10"/>
</dbReference>
<sequence length="753" mass="82105">MLKSTPELILQDAMGELYWASADLGTTWTQPCAKVSHTGEEGCFKNPGEVVPGGRGRAMGAIRPHPKRAGWLLSFVRTCDAGPGPGGMACRVNRLLTSGDLGKTWTDMVANSKGKVASFVDFDWAPDDGAGPYPPIYATVFRDGTKFAAYRGAWDYNIDFVRSEDLFSTHTLVEQCANAFEILNGDVYTASPPDCADYHKHGAKNHPSSEVNTNNVVLKISTNQGKSFNTACFPMNLPANAFEIYDFHADDAGPDFIAVDHIETSAIEARAPMSQLYASDESMSFFSMSMRTMVKDSGGSFVQDFAKVLGLEGVFIANQISYKAFIDGAAIRNGDYSAYYESRISFNAGGTWHKIPAPATDAEGVKYACAEDEFDCERYGLHLHGAVDWDTSEDWNGRLGGVYTRSSAPGVIISTGNVGDAVITDEPARVNTYISRDGGATWIESKKGAYIYDFGNRGGLLVVAKQFMPVDVIEYSLNEGKSWSTLKLANSIFVHNIRVDPSSKGHVFIIHGMTAESVHADPNRGSYFVVDFDEIISGGKVCGAADYEMWSPAAPGSHGCLMGQKYELKRRKLDVECFNDEDFDRAYTIVGTCECSRVFDTECDYGTERVYNVPNASQWPHCAPSDNVNTQCAALNHKPPTPSSNLRIISGDKCTSPGAALGDDGPRRRGHHRGRMFVHFIMLLAFLGVAAYGAMYVHANYDLGTLSTTVPNAARNAINGAYEKFQDTFGKREQATPPGYFEPLGDFAAEDEI</sequence>
<dbReference type="InterPro" id="IPR031777">
    <property type="entry name" value="Sortilin_C"/>
</dbReference>
<dbReference type="PANTHER" id="PTHR12106:SF27">
    <property type="entry name" value="SORTILIN-RELATED RECEPTOR"/>
    <property type="match status" value="1"/>
</dbReference>
<dbReference type="EMBL" id="HBDX01001361">
    <property type="protein sequence ID" value="CAD8220465.1"/>
    <property type="molecule type" value="Transcribed_RNA"/>
</dbReference>
<evidence type="ECO:0000256" key="1">
    <source>
        <dbReference type="ARBA" id="ARBA00022737"/>
    </source>
</evidence>
<dbReference type="AlphaFoldDB" id="A0A7R9XQM6"/>
<accession>A0A7R9XQM6</accession>
<keyword evidence="2" id="KW-0325">Glycoprotein</keyword>
<dbReference type="SUPFAM" id="SSF110296">
    <property type="entry name" value="Oligoxyloglucan reducing end-specific cellobiohydrolase"/>
    <property type="match status" value="1"/>
</dbReference>
<dbReference type="Pfam" id="PF15902">
    <property type="entry name" value="Sortilin-Vps10"/>
    <property type="match status" value="1"/>
</dbReference>
<dbReference type="InterPro" id="IPR050310">
    <property type="entry name" value="VPS10-sortilin"/>
</dbReference>
<protein>
    <recommendedName>
        <fullName evidence="4">VPS10 domain-containing protein</fullName>
    </recommendedName>
</protein>
<dbReference type="GO" id="GO:0016020">
    <property type="term" value="C:membrane"/>
    <property type="evidence" value="ECO:0007669"/>
    <property type="project" value="InterPro"/>
</dbReference>
<reference evidence="5" key="1">
    <citation type="submission" date="2021-01" db="EMBL/GenBank/DDBJ databases">
        <authorList>
            <person name="Corre E."/>
            <person name="Pelletier E."/>
            <person name="Niang G."/>
            <person name="Scheremetjew M."/>
            <person name="Finn R."/>
            <person name="Kale V."/>
            <person name="Holt S."/>
            <person name="Cochrane G."/>
            <person name="Meng A."/>
            <person name="Brown T."/>
            <person name="Cohen L."/>
        </authorList>
    </citation>
    <scope>NUCLEOTIDE SEQUENCE</scope>
    <source>
        <strain evidence="5">Clade-A-BCC118000</strain>
    </source>
</reference>
<evidence type="ECO:0000313" key="5">
    <source>
        <dbReference type="EMBL" id="CAD8220465.1"/>
    </source>
</evidence>
<keyword evidence="1" id="KW-0677">Repeat</keyword>
<dbReference type="PANTHER" id="PTHR12106">
    <property type="entry name" value="SORTILIN RELATED"/>
    <property type="match status" value="1"/>
</dbReference>
<keyword evidence="3" id="KW-0812">Transmembrane</keyword>
<keyword evidence="3" id="KW-1133">Transmembrane helix</keyword>
<dbReference type="SMART" id="SM00602">
    <property type="entry name" value="VPS10"/>
    <property type="match status" value="1"/>
</dbReference>